<evidence type="ECO:0000256" key="6">
    <source>
        <dbReference type="ARBA" id="ARBA00038076"/>
    </source>
</evidence>
<name>A0A1H1F5K8_9ACTN</name>
<protein>
    <submittedName>
        <fullName evidence="10">Putative ABC transport system permease protein</fullName>
    </submittedName>
</protein>
<dbReference type="Pfam" id="PF02687">
    <property type="entry name" value="FtsX"/>
    <property type="match status" value="2"/>
</dbReference>
<feature type="transmembrane region" description="Helical" evidence="7">
    <location>
        <begin position="436"/>
        <end position="459"/>
    </location>
</feature>
<gene>
    <name evidence="10" type="ORF">SAMN04489764_2798</name>
</gene>
<feature type="transmembrane region" description="Helical" evidence="7">
    <location>
        <begin position="770"/>
        <end position="793"/>
    </location>
</feature>
<evidence type="ECO:0000256" key="3">
    <source>
        <dbReference type="ARBA" id="ARBA00022692"/>
    </source>
</evidence>
<dbReference type="Pfam" id="PF12704">
    <property type="entry name" value="MacB_PCD"/>
    <property type="match status" value="2"/>
</dbReference>
<keyword evidence="3 7" id="KW-0812">Transmembrane</keyword>
<dbReference type="AlphaFoldDB" id="A0A1H1F5K8"/>
<comment type="subcellular location">
    <subcellularLocation>
        <location evidence="1">Cell membrane</location>
        <topology evidence="1">Multi-pass membrane protein</topology>
    </subcellularLocation>
</comment>
<feature type="domain" description="MacB-like periplasmic core" evidence="9">
    <location>
        <begin position="492"/>
        <end position="687"/>
    </location>
</feature>
<dbReference type="RefSeq" id="WP_093259432.1">
    <property type="nucleotide sequence ID" value="NZ_FNKK01000002.1"/>
</dbReference>
<dbReference type="EMBL" id="FNKK01000002">
    <property type="protein sequence ID" value="SDQ96180.1"/>
    <property type="molecule type" value="Genomic_DNA"/>
</dbReference>
<dbReference type="GO" id="GO:0005886">
    <property type="term" value="C:plasma membrane"/>
    <property type="evidence" value="ECO:0007669"/>
    <property type="project" value="UniProtKB-SubCell"/>
</dbReference>
<evidence type="ECO:0000259" key="9">
    <source>
        <dbReference type="Pfam" id="PF12704"/>
    </source>
</evidence>
<feature type="domain" description="ABC3 transporter permease C-terminal" evidence="8">
    <location>
        <begin position="265"/>
        <end position="390"/>
    </location>
</feature>
<dbReference type="InterPro" id="IPR003838">
    <property type="entry name" value="ABC3_permease_C"/>
</dbReference>
<dbReference type="GO" id="GO:0022857">
    <property type="term" value="F:transmembrane transporter activity"/>
    <property type="evidence" value="ECO:0007669"/>
    <property type="project" value="TreeGrafter"/>
</dbReference>
<accession>A0A1H1F5K8</accession>
<dbReference type="PANTHER" id="PTHR30572:SF4">
    <property type="entry name" value="ABC TRANSPORTER PERMEASE YTRF"/>
    <property type="match status" value="1"/>
</dbReference>
<keyword evidence="2" id="KW-1003">Cell membrane</keyword>
<evidence type="ECO:0000313" key="11">
    <source>
        <dbReference type="Proteomes" id="UP000217103"/>
    </source>
</evidence>
<evidence type="ECO:0000256" key="5">
    <source>
        <dbReference type="ARBA" id="ARBA00023136"/>
    </source>
</evidence>
<dbReference type="InterPro" id="IPR025857">
    <property type="entry name" value="MacB_PCD"/>
</dbReference>
<feature type="transmembrane region" description="Helical" evidence="7">
    <location>
        <begin position="263"/>
        <end position="286"/>
    </location>
</feature>
<reference evidence="10 11" key="1">
    <citation type="submission" date="2016-10" db="EMBL/GenBank/DDBJ databases">
        <authorList>
            <person name="de Groot N.N."/>
        </authorList>
    </citation>
    <scope>NUCLEOTIDE SEQUENCE [LARGE SCALE GENOMIC DNA]</scope>
    <source>
        <strain evidence="10 11">DSM 43794</strain>
    </source>
</reference>
<keyword evidence="5 7" id="KW-0472">Membrane</keyword>
<feature type="transmembrane region" description="Helical" evidence="7">
    <location>
        <begin position="715"/>
        <end position="738"/>
    </location>
</feature>
<feature type="transmembrane region" description="Helical" evidence="7">
    <location>
        <begin position="306"/>
        <end position="339"/>
    </location>
</feature>
<feature type="transmembrane region" description="Helical" evidence="7">
    <location>
        <begin position="496"/>
        <end position="520"/>
    </location>
</feature>
<evidence type="ECO:0000313" key="10">
    <source>
        <dbReference type="EMBL" id="SDQ96180.1"/>
    </source>
</evidence>
<evidence type="ECO:0000259" key="8">
    <source>
        <dbReference type="Pfam" id="PF02687"/>
    </source>
</evidence>
<comment type="similarity">
    <text evidence="6">Belongs to the ABC-4 integral membrane protein family.</text>
</comment>
<sequence>MIKTTLAGLRAHKLRLLLTSVAIVLGVGFISGTFVLTDTLQAGVTEKFGAAADRVDVVIRPGDSAAARGGRPMLTREQLERVRATDGVAHAEGLVRGTAALIGKDGKLVGDHSPTSGVSIPEDRLNRTRITSGRPPRTANEAVLDENTARTRGFAVGDTITVQDADRNRHTFTLVGLFDVGLDQMLVFTGAVGFTTPTALQVTGEKGYVEIDALAAEGVTAEQLRDTLAAALGRDAVVKTGEQHAAELVAANNLDAQTMTVGLLLFGVVAMMVAALVIYNTFNILVAQRTREMALLRCIGASRGQIFGSVILESALIGVVSSVVGLLVGLGLGAAALAVLDALEVQLPGIGEATAAALAPRTIAVGLAVGVLVTVGAALLPGRAATRVPPVAALNTQVEEHTFRAGMLRMIISGVMIVGGGALLFVSTSMGGQTNALFVVVAGGSLVFLGVLVLGPVLVKPLSAITGWLPAKLTGVPGRLAVTNARRNPKRSATTTIALTVGVTIMTMLSVLTSSLHASYQHQLDEQFPADYLLSSMQDDGRVPAPVVEELQRRPEVGSMVRFTEVTAEVTRVGDAAWKRETVVGAFEGPLRPKTISGSMADLAPGTAVVSDRLNLRVGDQLRIRTENAGTVTVKVVALFALGESPLPNVTVPPQAFREYFGEVEDKRLMVNLADGVAPERARPIVEAAAEAYPDVIVTSTTEMRGEFEEALDGLLMFVAGLLALSILISLLGIANTLSLSVHERTRESAMLRALGLTRSQLRSMLTVEALMLGLIGALVGVVLGIAFGWAGVLAISENALFRISIPQVLMFIALSGLAGVIAALLPARRAARASIVDALSAT</sequence>
<evidence type="ECO:0000256" key="1">
    <source>
        <dbReference type="ARBA" id="ARBA00004651"/>
    </source>
</evidence>
<organism evidence="10 11">
    <name type="scientific">Thermostaphylospora chromogena</name>
    <dbReference type="NCBI Taxonomy" id="35622"/>
    <lineage>
        <taxon>Bacteria</taxon>
        <taxon>Bacillati</taxon>
        <taxon>Actinomycetota</taxon>
        <taxon>Actinomycetes</taxon>
        <taxon>Streptosporangiales</taxon>
        <taxon>Thermomonosporaceae</taxon>
        <taxon>Thermostaphylospora</taxon>
    </lineage>
</organism>
<feature type="transmembrane region" description="Helical" evidence="7">
    <location>
        <begin position="805"/>
        <end position="826"/>
    </location>
</feature>
<feature type="domain" description="ABC3 transporter permease C-terminal" evidence="8">
    <location>
        <begin position="722"/>
        <end position="835"/>
    </location>
</feature>
<evidence type="ECO:0000256" key="2">
    <source>
        <dbReference type="ARBA" id="ARBA00022475"/>
    </source>
</evidence>
<keyword evidence="4 7" id="KW-1133">Transmembrane helix</keyword>
<dbReference type="OrthoDB" id="9780560at2"/>
<dbReference type="InterPro" id="IPR050250">
    <property type="entry name" value="Macrolide_Exporter_MacB"/>
</dbReference>
<dbReference type="Proteomes" id="UP000217103">
    <property type="component" value="Unassembled WGS sequence"/>
</dbReference>
<evidence type="ECO:0000256" key="7">
    <source>
        <dbReference type="SAM" id="Phobius"/>
    </source>
</evidence>
<feature type="transmembrane region" description="Helical" evidence="7">
    <location>
        <begin position="410"/>
        <end position="430"/>
    </location>
</feature>
<feature type="transmembrane region" description="Helical" evidence="7">
    <location>
        <begin position="359"/>
        <end position="380"/>
    </location>
</feature>
<dbReference type="PANTHER" id="PTHR30572">
    <property type="entry name" value="MEMBRANE COMPONENT OF TRANSPORTER-RELATED"/>
    <property type="match status" value="1"/>
</dbReference>
<proteinExistence type="inferred from homology"/>
<feature type="transmembrane region" description="Helical" evidence="7">
    <location>
        <begin position="16"/>
        <end position="36"/>
    </location>
</feature>
<feature type="domain" description="MacB-like periplasmic core" evidence="9">
    <location>
        <begin position="17"/>
        <end position="230"/>
    </location>
</feature>
<evidence type="ECO:0000256" key="4">
    <source>
        <dbReference type="ARBA" id="ARBA00022989"/>
    </source>
</evidence>
<keyword evidence="11" id="KW-1185">Reference proteome</keyword>
<dbReference type="STRING" id="35622.SAMN04489764_2798"/>